<name>C0EDI4_9FIRM</name>
<feature type="transmembrane region" description="Helical" evidence="2">
    <location>
        <begin position="1117"/>
        <end position="1136"/>
    </location>
</feature>
<keyword evidence="2" id="KW-1133">Transmembrane helix</keyword>
<organism evidence="3 4">
    <name type="scientific">[Clostridium] methylpentosum DSM 5476</name>
    <dbReference type="NCBI Taxonomy" id="537013"/>
    <lineage>
        <taxon>Bacteria</taxon>
        <taxon>Bacillati</taxon>
        <taxon>Bacillota</taxon>
        <taxon>Clostridia</taxon>
        <taxon>Eubacteriales</taxon>
        <taxon>Oscillospiraceae</taxon>
        <taxon>Oscillospiraceae incertae sedis</taxon>
    </lineage>
</organism>
<accession>C0EDI4</accession>
<gene>
    <name evidence="3" type="ORF">CLOSTMETH_01911</name>
</gene>
<reference evidence="3 4" key="2">
    <citation type="submission" date="2009-02" db="EMBL/GenBank/DDBJ databases">
        <title>Draft genome sequence of Clostridium methylpentosum (DSM 5476).</title>
        <authorList>
            <person name="Sudarsanam P."/>
            <person name="Ley R."/>
            <person name="Guruge J."/>
            <person name="Turnbaugh P.J."/>
            <person name="Mahowald M."/>
            <person name="Liep D."/>
            <person name="Gordon J."/>
        </authorList>
    </citation>
    <scope>NUCLEOTIDE SEQUENCE [LARGE SCALE GENOMIC DNA]</scope>
    <source>
        <strain evidence="3 4">DSM 5476</strain>
    </source>
</reference>
<dbReference type="AlphaFoldDB" id="C0EDI4"/>
<reference evidence="3 4" key="1">
    <citation type="submission" date="2009-01" db="EMBL/GenBank/DDBJ databases">
        <authorList>
            <person name="Fulton L."/>
            <person name="Clifton S."/>
            <person name="Fulton B."/>
            <person name="Xu J."/>
            <person name="Minx P."/>
            <person name="Pepin K.H."/>
            <person name="Johnson M."/>
            <person name="Bhonagiri V."/>
            <person name="Nash W.E."/>
            <person name="Mardis E.R."/>
            <person name="Wilson R.K."/>
        </authorList>
    </citation>
    <scope>NUCLEOTIDE SEQUENCE [LARGE SCALE GENOMIC DNA]</scope>
    <source>
        <strain evidence="3 4">DSM 5476</strain>
    </source>
</reference>
<dbReference type="SUPFAM" id="SSF49785">
    <property type="entry name" value="Galactose-binding domain-like"/>
    <property type="match status" value="1"/>
</dbReference>
<evidence type="ECO:0000313" key="4">
    <source>
        <dbReference type="Proteomes" id="UP000003340"/>
    </source>
</evidence>
<dbReference type="PANTHER" id="PTHR36848">
    <property type="entry name" value="DNA-BINDING PROTEIN (PUTATIVE SECRETED PROTEIN)-RELATED"/>
    <property type="match status" value="1"/>
</dbReference>
<dbReference type="Proteomes" id="UP000003340">
    <property type="component" value="Unassembled WGS sequence"/>
</dbReference>
<evidence type="ECO:0008006" key="5">
    <source>
        <dbReference type="Google" id="ProtNLM"/>
    </source>
</evidence>
<dbReference type="PANTHER" id="PTHR36848:SF2">
    <property type="entry name" value="SECRETED PROTEIN"/>
    <property type="match status" value="1"/>
</dbReference>
<dbReference type="Pfam" id="PF17132">
    <property type="entry name" value="Glyco_hydro_106"/>
    <property type="match status" value="1"/>
</dbReference>
<dbReference type="eggNOG" id="COG3250">
    <property type="taxonomic scope" value="Bacteria"/>
</dbReference>
<evidence type="ECO:0000313" key="3">
    <source>
        <dbReference type="EMBL" id="EEG30470.1"/>
    </source>
</evidence>
<feature type="transmembrane region" description="Helical" evidence="2">
    <location>
        <begin position="50"/>
        <end position="68"/>
    </location>
</feature>
<keyword evidence="4" id="KW-1185">Reference proteome</keyword>
<feature type="region of interest" description="Disordered" evidence="1">
    <location>
        <begin position="1075"/>
        <end position="1115"/>
    </location>
</feature>
<dbReference type="HOGENOM" id="CLU_003772_0_1_9"/>
<dbReference type="InterPro" id="IPR008979">
    <property type="entry name" value="Galactose-bd-like_sf"/>
</dbReference>
<feature type="compositionally biased region" description="Low complexity" evidence="1">
    <location>
        <begin position="1076"/>
        <end position="1110"/>
    </location>
</feature>
<dbReference type="Gene3D" id="2.60.120.260">
    <property type="entry name" value="Galactose-binding domain-like"/>
    <property type="match status" value="1"/>
</dbReference>
<protein>
    <recommendedName>
        <fullName evidence="5">Glycosyl hydrolase family 2, sugar binding domain protein</fullName>
    </recommendedName>
</protein>
<comment type="caution">
    <text evidence="3">The sequence shown here is derived from an EMBL/GenBank/DDBJ whole genome shotgun (WGS) entry which is preliminary data.</text>
</comment>
<proteinExistence type="predicted"/>
<dbReference type="InterPro" id="IPR053161">
    <property type="entry name" value="Ulvan_degrading_GH"/>
</dbReference>
<evidence type="ECO:0000256" key="2">
    <source>
        <dbReference type="SAM" id="Phobius"/>
    </source>
</evidence>
<sequence>MQRAVIRDKRFRATAVKQNNLCVTAGRAQTQPAFQNKKQGEKTMKKRNRLLALGLALALAAGTTAAQFTTVSAEQPSAYAAGFANPGSEIKPKLRYWWPGAYVMENPDELVREIRSMAEAGYGGFEIADVWDSISNEDSHALDPEIYGYGTEKWNAAVKLALQTAKECGLKVDLTIGPHWPAVSNRITPNDEGAAKELAYGTAILEPGETIDGIVNEILAPKSVTSSAMANGDAIENELIALQVVDLDEHSETVNETPWGTTVSTLDKVDFDSMEQITPLVDTATGTVTWTAPEDGGQKLVVATYQRGTGQRNNMLYNNNEKEDVMSPDAYVVDHLDEQGAQLVIDFWEDTLLDDEIIQLLADVGGAIFEDSLELRTVGYWTPDMLSEFESRMGYDLTPYLPYVLGVNGANTVKASSSSIQITSDTEETSIVARVRADFQSVMDDLYLENHIQKLTDWAHSHGLEYRAQAYGLGIDSAKAGAIADIIEGESLAFGDDGLDAFRYLAAGRDMGGNTVMSDEAGAYFGGAYSTTWKQLLSTLNKNYAAGVNQMVIHGYAYAYAPGAQWPGFAAFSPGFGGRGFAEAWGDRQPTWDNMADISSYIARTQYVLQTGANKVDIAIYESERNAQEHLQNYTDPSLGQAGYTYQFFTDGLFELDSASVSGGVLNADGPAYKAMVVRDEDCITLDVANKLVEYAKAGLPIVVIGDAPSRTVTNPVTSAATAQELYAAYEQDNAKLQTVISELLSLPNVKQIADTAELPATLRGMQVTPAANYAAASNIMSVHRADTDADYYFLYNNSDTDESLTVTLTGSGIPYELDPWTGEIAPIATYQTDGSAVTLTLDITAEDTRIIGIAQGDHFGCQPEGEHVVSTTADAVVYQNGKLVVQASQPGSYETTLSDGTVVTTEVKGAGVSLDLTNLPWHLSLESWTAGDNAKTDVRDMKKTVFEQELDSLVPWTSLEAFRAVSGIGTYTTSFTLDSWDTSQSAELSLQDVCDTVHLTVNGTEIGVNQFTGKADIAKALRSGENEIIVKVASTLNNMINNSEFVDYYTTMPEQSYGVNGLATLTTCQQAALFSEQQESSSSESSQSQPSSSDSGQPSSSDGQSQGEDNPVTGTAGMAGIAFVALLTGASLAVISRRRNKQ</sequence>
<evidence type="ECO:0000256" key="1">
    <source>
        <dbReference type="SAM" id="MobiDB-lite"/>
    </source>
</evidence>
<dbReference type="EMBL" id="ACEC01000062">
    <property type="protein sequence ID" value="EEG30470.1"/>
    <property type="molecule type" value="Genomic_DNA"/>
</dbReference>
<dbReference type="STRING" id="537013.CLOSTMETH_01911"/>
<keyword evidence="2" id="KW-0472">Membrane</keyword>
<keyword evidence="2" id="KW-0812">Transmembrane</keyword>